<dbReference type="SMART" id="SM00490">
    <property type="entry name" value="HELICc"/>
    <property type="match status" value="1"/>
</dbReference>
<evidence type="ECO:0000313" key="11">
    <source>
        <dbReference type="Proteomes" id="UP000539957"/>
    </source>
</evidence>
<evidence type="ECO:0000256" key="6">
    <source>
        <dbReference type="ARBA" id="ARBA00023125"/>
    </source>
</evidence>
<comment type="caution">
    <text evidence="10">The sequence shown here is derived from an EMBL/GenBank/DDBJ whole genome shotgun (WGS) entry which is preliminary data.</text>
</comment>
<dbReference type="InterPro" id="IPR037235">
    <property type="entry name" value="TRCF-like_C_D7"/>
</dbReference>
<evidence type="ECO:0000259" key="9">
    <source>
        <dbReference type="PROSITE" id="PS51194"/>
    </source>
</evidence>
<organism evidence="10 11">
    <name type="scientific">Brevundimonas bullata</name>
    <dbReference type="NCBI Taxonomy" id="13160"/>
    <lineage>
        <taxon>Bacteria</taxon>
        <taxon>Pseudomonadati</taxon>
        <taxon>Pseudomonadota</taxon>
        <taxon>Alphaproteobacteria</taxon>
        <taxon>Caulobacterales</taxon>
        <taxon>Caulobacteraceae</taxon>
        <taxon>Brevundimonas</taxon>
    </lineage>
</organism>
<dbReference type="Gene3D" id="3.40.50.300">
    <property type="entry name" value="P-loop containing nucleotide triphosphate hydrolases"/>
    <property type="match status" value="2"/>
</dbReference>
<evidence type="ECO:0000313" key="10">
    <source>
        <dbReference type="EMBL" id="MBB4798316.1"/>
    </source>
</evidence>
<dbReference type="SUPFAM" id="SSF143517">
    <property type="entry name" value="TRCF domain-like"/>
    <property type="match status" value="1"/>
</dbReference>
<keyword evidence="11" id="KW-1185">Reference proteome</keyword>
<dbReference type="PANTHER" id="PTHR47964">
    <property type="entry name" value="ATP-DEPENDENT DNA HELICASE HOMOLOG RECG, CHLOROPLASTIC"/>
    <property type="match status" value="1"/>
</dbReference>
<dbReference type="PROSITE" id="PS51194">
    <property type="entry name" value="HELICASE_CTER"/>
    <property type="match status" value="1"/>
</dbReference>
<dbReference type="GO" id="GO:0005524">
    <property type="term" value="F:ATP binding"/>
    <property type="evidence" value="ECO:0007669"/>
    <property type="project" value="UniProtKB-KW"/>
</dbReference>
<dbReference type="GO" id="GO:0003677">
    <property type="term" value="F:DNA binding"/>
    <property type="evidence" value="ECO:0007669"/>
    <property type="project" value="UniProtKB-KW"/>
</dbReference>
<dbReference type="SUPFAM" id="SSF52540">
    <property type="entry name" value="P-loop containing nucleoside triphosphate hydrolases"/>
    <property type="match status" value="1"/>
</dbReference>
<dbReference type="AlphaFoldDB" id="A0A7W7N4E4"/>
<dbReference type="Pfam" id="PF03461">
    <property type="entry name" value="TRCF"/>
    <property type="match status" value="1"/>
</dbReference>
<keyword evidence="4" id="KW-0347">Helicase</keyword>
<feature type="domain" description="Helicase ATP-binding" evidence="8">
    <location>
        <begin position="48"/>
        <end position="207"/>
    </location>
</feature>
<evidence type="ECO:0000256" key="5">
    <source>
        <dbReference type="ARBA" id="ARBA00022840"/>
    </source>
</evidence>
<keyword evidence="2" id="KW-0227">DNA damage</keyword>
<keyword evidence="5" id="KW-0067">ATP-binding</keyword>
<protein>
    <submittedName>
        <fullName evidence="10">Transcription-repair coupling factor</fullName>
    </submittedName>
</protein>
<dbReference type="GO" id="GO:0006281">
    <property type="term" value="P:DNA repair"/>
    <property type="evidence" value="ECO:0007669"/>
    <property type="project" value="UniProtKB-KW"/>
</dbReference>
<sequence length="572" mass="61614">MVETAKAREAAEAAKIVPPRQAYLRFVDRFPFPESVDQLAAIEAVLNDLASGRPMNRLVCGDVGFGKTEVALRAAAAVALSGGQVMLAAPTTILARQHYETFRRRFEGAEFQVGLLSGMIEAPQAREVRDGLADGSIRVVIGTHALADETLAFADPVLVIIDEEHRFGAGIKAQLSSRASHLLSMSATPIPRTLQRALVGVQDVSIIASPPARRRPVRTFLADYDAASVRTALLREKRRGGQSFVVAPRIEDIEPLAIRLAELAPELHVLIAHGKRPPDEMEGVMSDFASGKGDILLATNIVENGLDVPRANTMLVWRPECFGLAQLHQLRGRVGRGRRQGFTYLLIEPETEIADHTRARLQTLEALDRLGAGFAISARDLDLRGGGDLVGEEQAGHIRLIGASLYQRILTQALGAARGETGIEPVRPRMTLSGVGRLPEDYIPDAAVRISLYARLSRLVSAEEIDQLHEEIEDRFGPLPEAATALMNANRLTILALAAGVTEVVSGPKATAFGFAAERSAGAAKLLPAAEGRRWSAQRLIIDTADGQPHEPAFLEAILAELAEGAPDAEAR</sequence>
<dbReference type="Pfam" id="PF00270">
    <property type="entry name" value="DEAD"/>
    <property type="match status" value="1"/>
</dbReference>
<proteinExistence type="predicted"/>
<dbReference type="InterPro" id="IPR001650">
    <property type="entry name" value="Helicase_C-like"/>
</dbReference>
<dbReference type="PROSITE" id="PS51192">
    <property type="entry name" value="HELICASE_ATP_BIND_1"/>
    <property type="match status" value="1"/>
</dbReference>
<dbReference type="Proteomes" id="UP000539957">
    <property type="component" value="Unassembled WGS sequence"/>
</dbReference>
<dbReference type="SMART" id="SM00982">
    <property type="entry name" value="TRCF"/>
    <property type="match status" value="1"/>
</dbReference>
<dbReference type="SMART" id="SM00487">
    <property type="entry name" value="DEXDc"/>
    <property type="match status" value="1"/>
</dbReference>
<dbReference type="Gene3D" id="3.90.1150.50">
    <property type="entry name" value="Transcription-repair-coupling factor, D7 domain"/>
    <property type="match status" value="1"/>
</dbReference>
<keyword evidence="6" id="KW-0238">DNA-binding</keyword>
<evidence type="ECO:0000256" key="4">
    <source>
        <dbReference type="ARBA" id="ARBA00022806"/>
    </source>
</evidence>
<dbReference type="GO" id="GO:0003678">
    <property type="term" value="F:DNA helicase activity"/>
    <property type="evidence" value="ECO:0007669"/>
    <property type="project" value="TreeGrafter"/>
</dbReference>
<evidence type="ECO:0000256" key="1">
    <source>
        <dbReference type="ARBA" id="ARBA00022741"/>
    </source>
</evidence>
<feature type="domain" description="Helicase C-terminal" evidence="9">
    <location>
        <begin position="228"/>
        <end position="382"/>
    </location>
</feature>
<dbReference type="InterPro" id="IPR047112">
    <property type="entry name" value="RecG/Mfd"/>
</dbReference>
<dbReference type="Pfam" id="PF00271">
    <property type="entry name" value="Helicase_C"/>
    <property type="match status" value="1"/>
</dbReference>
<dbReference type="InterPro" id="IPR027417">
    <property type="entry name" value="P-loop_NTPase"/>
</dbReference>
<dbReference type="PANTHER" id="PTHR47964:SF1">
    <property type="entry name" value="ATP-DEPENDENT DNA HELICASE HOMOLOG RECG, CHLOROPLASTIC"/>
    <property type="match status" value="1"/>
</dbReference>
<evidence type="ECO:0000256" key="3">
    <source>
        <dbReference type="ARBA" id="ARBA00022801"/>
    </source>
</evidence>
<dbReference type="InterPro" id="IPR005118">
    <property type="entry name" value="TRCF_C"/>
</dbReference>
<dbReference type="EMBL" id="JACHKY010000003">
    <property type="protein sequence ID" value="MBB4798316.1"/>
    <property type="molecule type" value="Genomic_DNA"/>
</dbReference>
<evidence type="ECO:0000256" key="2">
    <source>
        <dbReference type="ARBA" id="ARBA00022763"/>
    </source>
</evidence>
<keyword evidence="1" id="KW-0547">Nucleotide-binding</keyword>
<evidence type="ECO:0000256" key="7">
    <source>
        <dbReference type="ARBA" id="ARBA00023204"/>
    </source>
</evidence>
<name>A0A7W7N4E4_9CAUL</name>
<evidence type="ECO:0000259" key="8">
    <source>
        <dbReference type="PROSITE" id="PS51192"/>
    </source>
</evidence>
<reference evidence="10 11" key="1">
    <citation type="submission" date="2020-08" db="EMBL/GenBank/DDBJ databases">
        <title>Functional genomics of gut bacteria from endangered species of beetles.</title>
        <authorList>
            <person name="Carlos-Shanley C."/>
        </authorList>
    </citation>
    <scope>NUCLEOTIDE SEQUENCE [LARGE SCALE GENOMIC DNA]</scope>
    <source>
        <strain evidence="10 11">S00123</strain>
    </source>
</reference>
<keyword evidence="3" id="KW-0378">Hydrolase</keyword>
<dbReference type="InterPro" id="IPR014001">
    <property type="entry name" value="Helicase_ATP-bd"/>
</dbReference>
<dbReference type="RefSeq" id="WP_184269689.1">
    <property type="nucleotide sequence ID" value="NZ_JACHKY010000003.1"/>
</dbReference>
<accession>A0A7W7N4E4</accession>
<keyword evidence="7" id="KW-0234">DNA repair</keyword>
<dbReference type="InterPro" id="IPR011545">
    <property type="entry name" value="DEAD/DEAH_box_helicase_dom"/>
</dbReference>
<dbReference type="GO" id="GO:0016787">
    <property type="term" value="F:hydrolase activity"/>
    <property type="evidence" value="ECO:0007669"/>
    <property type="project" value="UniProtKB-KW"/>
</dbReference>
<gene>
    <name evidence="10" type="ORF">HNP32_002060</name>
</gene>